<name>A0A813IGA3_POLGL</name>
<reference evidence="2" key="1">
    <citation type="submission" date="2021-02" db="EMBL/GenBank/DDBJ databases">
        <authorList>
            <person name="Dougan E. K."/>
            <person name="Rhodes N."/>
            <person name="Thang M."/>
            <person name="Chan C."/>
        </authorList>
    </citation>
    <scope>NUCLEOTIDE SEQUENCE</scope>
</reference>
<dbReference type="Proteomes" id="UP000626109">
    <property type="component" value="Unassembled WGS sequence"/>
</dbReference>
<evidence type="ECO:0000256" key="1">
    <source>
        <dbReference type="SAM" id="MobiDB-lite"/>
    </source>
</evidence>
<accession>A0A813IGA3</accession>
<proteinExistence type="predicted"/>
<sequence length="102" mass="11046">MSDCCRVKPIRKTATSSSYCAVAQPANPVRRNKHKHIESTSPQRENNTSNELTAASIKLSLPDQNCHHIICNNDNTELSQAPSPTPSLTPPATKIVPPPPPP</sequence>
<protein>
    <submittedName>
        <fullName evidence="2">Uncharacterized protein</fullName>
    </submittedName>
</protein>
<evidence type="ECO:0000313" key="2">
    <source>
        <dbReference type="EMBL" id="CAE8650040.1"/>
    </source>
</evidence>
<feature type="region of interest" description="Disordered" evidence="1">
    <location>
        <begin position="25"/>
        <end position="51"/>
    </location>
</feature>
<dbReference type="EMBL" id="CAJNNW010008461">
    <property type="protein sequence ID" value="CAE8650040.1"/>
    <property type="molecule type" value="Genomic_DNA"/>
</dbReference>
<feature type="compositionally biased region" description="Polar residues" evidence="1">
    <location>
        <begin position="39"/>
        <end position="51"/>
    </location>
</feature>
<dbReference type="AlphaFoldDB" id="A0A813IGA3"/>
<evidence type="ECO:0000313" key="3">
    <source>
        <dbReference type="Proteomes" id="UP000626109"/>
    </source>
</evidence>
<comment type="caution">
    <text evidence="2">The sequence shown here is derived from an EMBL/GenBank/DDBJ whole genome shotgun (WGS) entry which is preliminary data.</text>
</comment>
<feature type="non-terminal residue" evidence="2">
    <location>
        <position position="102"/>
    </location>
</feature>
<feature type="region of interest" description="Disordered" evidence="1">
    <location>
        <begin position="74"/>
        <end position="102"/>
    </location>
</feature>
<organism evidence="2 3">
    <name type="scientific">Polarella glacialis</name>
    <name type="common">Dinoflagellate</name>
    <dbReference type="NCBI Taxonomy" id="89957"/>
    <lineage>
        <taxon>Eukaryota</taxon>
        <taxon>Sar</taxon>
        <taxon>Alveolata</taxon>
        <taxon>Dinophyceae</taxon>
        <taxon>Suessiales</taxon>
        <taxon>Suessiaceae</taxon>
        <taxon>Polarella</taxon>
    </lineage>
</organism>
<gene>
    <name evidence="2" type="ORF">PGLA2088_LOCUS7943</name>
</gene>